<evidence type="ECO:0000256" key="1">
    <source>
        <dbReference type="ARBA" id="ARBA00001933"/>
    </source>
</evidence>
<dbReference type="SUPFAM" id="SSF53383">
    <property type="entry name" value="PLP-dependent transferases"/>
    <property type="match status" value="1"/>
</dbReference>
<dbReference type="Pfam" id="PF01041">
    <property type="entry name" value="DegT_DnrJ_EryC1"/>
    <property type="match status" value="1"/>
</dbReference>
<dbReference type="InterPro" id="IPR015424">
    <property type="entry name" value="PyrdxlP-dep_Trfase"/>
</dbReference>
<organism evidence="8 9">
    <name type="scientific">Streptomyces glaucosporus</name>
    <dbReference type="NCBI Taxonomy" id="284044"/>
    <lineage>
        <taxon>Bacteria</taxon>
        <taxon>Bacillati</taxon>
        <taxon>Actinomycetota</taxon>
        <taxon>Actinomycetes</taxon>
        <taxon>Kitasatosporales</taxon>
        <taxon>Streptomycetaceae</taxon>
        <taxon>Streptomyces</taxon>
    </lineage>
</organism>
<dbReference type="Gene3D" id="3.90.1150.10">
    <property type="entry name" value="Aspartate Aminotransferase, domain 1"/>
    <property type="match status" value="1"/>
</dbReference>
<comment type="caution">
    <text evidence="8">The sequence shown here is derived from an EMBL/GenBank/DDBJ whole genome shotgun (WGS) entry which is preliminary data.</text>
</comment>
<dbReference type="InterPro" id="IPR015421">
    <property type="entry name" value="PyrdxlP-dep_Trfase_major"/>
</dbReference>
<dbReference type="Proteomes" id="UP001500058">
    <property type="component" value="Unassembled WGS sequence"/>
</dbReference>
<evidence type="ECO:0000256" key="3">
    <source>
        <dbReference type="ARBA" id="ARBA00022679"/>
    </source>
</evidence>
<name>A0ABP5VPI5_9ACTN</name>
<proteinExistence type="inferred from homology"/>
<sequence>MRTVENARGDRDLSVNGGQPAIPRPDQPPETDEALAEECAKLIRDGHALQWYGGERQRAFEDAFARLVSARHAVHCASGTAALHLALHACGVRPGSVVAVPTLGFYSVLNAVLAMGALPFLVPVRPVDLVMDVDRACEEIPRGATLVAVHHVGRAVDVAEIRARRPDLVVVEDAADAQATRVHGRPVGREGLAACWSFTTTHNVVNTIVPSGMVTTDSEETAVRIRRLMHYGKDFRRYTSGTPLNPLPAEMGFNYMSHELAAAIGLHSVRNAAERWETRRRNGAALEEGLAGLGLRTFPVAPHVEQNYYDVVFAPDASWREDTGWALDALVAEGCPAWSYHSMFALPWVRAELVQRGAWTAREDGLARAKDPTLRHLLGIRPPALAAQVPDYIAAVRKVFTK</sequence>
<keyword evidence="4 6" id="KW-0663">Pyridoxal phosphate</keyword>
<evidence type="ECO:0000256" key="2">
    <source>
        <dbReference type="ARBA" id="ARBA00022576"/>
    </source>
</evidence>
<keyword evidence="2" id="KW-0032">Aminotransferase</keyword>
<evidence type="ECO:0000256" key="4">
    <source>
        <dbReference type="ARBA" id="ARBA00022898"/>
    </source>
</evidence>
<comment type="cofactor">
    <cofactor evidence="1">
        <name>pyridoxal 5'-phosphate</name>
        <dbReference type="ChEBI" id="CHEBI:597326"/>
    </cofactor>
</comment>
<reference evidence="9" key="1">
    <citation type="journal article" date="2019" name="Int. J. Syst. Evol. Microbiol.">
        <title>The Global Catalogue of Microorganisms (GCM) 10K type strain sequencing project: providing services to taxonomists for standard genome sequencing and annotation.</title>
        <authorList>
            <consortium name="The Broad Institute Genomics Platform"/>
            <consortium name="The Broad Institute Genome Sequencing Center for Infectious Disease"/>
            <person name="Wu L."/>
            <person name="Ma J."/>
        </authorList>
    </citation>
    <scope>NUCLEOTIDE SEQUENCE [LARGE SCALE GENOMIC DNA]</scope>
    <source>
        <strain evidence="9">JCM 6921</strain>
    </source>
</reference>
<feature type="region of interest" description="Disordered" evidence="7">
    <location>
        <begin position="1"/>
        <end position="33"/>
    </location>
</feature>
<dbReference type="InterPro" id="IPR000653">
    <property type="entry name" value="DegT/StrS_aminotransferase"/>
</dbReference>
<evidence type="ECO:0000313" key="9">
    <source>
        <dbReference type="Proteomes" id="UP001500058"/>
    </source>
</evidence>
<evidence type="ECO:0000313" key="8">
    <source>
        <dbReference type="EMBL" id="GAA2405414.1"/>
    </source>
</evidence>
<dbReference type="InterPro" id="IPR015422">
    <property type="entry name" value="PyrdxlP-dep_Trfase_small"/>
</dbReference>
<keyword evidence="3" id="KW-0808">Transferase</keyword>
<evidence type="ECO:0000256" key="7">
    <source>
        <dbReference type="SAM" id="MobiDB-lite"/>
    </source>
</evidence>
<feature type="compositionally biased region" description="Basic and acidic residues" evidence="7">
    <location>
        <begin position="1"/>
        <end position="13"/>
    </location>
</feature>
<keyword evidence="9" id="KW-1185">Reference proteome</keyword>
<accession>A0ABP5VPI5</accession>
<comment type="similarity">
    <text evidence="5">Belongs to the DegT/DnrJ/EryC1 family. L-glutamine:2-deoxy-scyllo-inosose/scyllo-inosose aminotransferase subfamily.</text>
</comment>
<gene>
    <name evidence="8" type="ORF">GCM10010420_36450</name>
</gene>
<dbReference type="EMBL" id="BAAATJ010000017">
    <property type="protein sequence ID" value="GAA2405414.1"/>
    <property type="molecule type" value="Genomic_DNA"/>
</dbReference>
<evidence type="ECO:0000256" key="5">
    <source>
        <dbReference type="ARBA" id="ARBA00038398"/>
    </source>
</evidence>
<dbReference type="Gene3D" id="3.40.640.10">
    <property type="entry name" value="Type I PLP-dependent aspartate aminotransferase-like (Major domain)"/>
    <property type="match status" value="1"/>
</dbReference>
<dbReference type="PANTHER" id="PTHR30244:SF34">
    <property type="entry name" value="DTDP-4-AMINO-4,6-DIDEOXYGALACTOSE TRANSAMINASE"/>
    <property type="match status" value="1"/>
</dbReference>
<dbReference type="RefSeq" id="WP_344632114.1">
    <property type="nucleotide sequence ID" value="NZ_BAAATJ010000017.1"/>
</dbReference>
<evidence type="ECO:0000256" key="6">
    <source>
        <dbReference type="RuleBase" id="RU004508"/>
    </source>
</evidence>
<dbReference type="PANTHER" id="PTHR30244">
    <property type="entry name" value="TRANSAMINASE"/>
    <property type="match status" value="1"/>
</dbReference>
<protein>
    <submittedName>
        <fullName evidence="8">Uncharacterized protein</fullName>
    </submittedName>
</protein>